<protein>
    <submittedName>
        <fullName evidence="2">Uncharacterized protein</fullName>
    </submittedName>
</protein>
<reference evidence="2" key="2">
    <citation type="submission" date="2020-09" db="EMBL/GenBank/DDBJ databases">
        <authorList>
            <person name="Sun Q."/>
            <person name="Zhou Y."/>
        </authorList>
    </citation>
    <scope>NUCLEOTIDE SEQUENCE</scope>
    <source>
        <strain evidence="2">CGMCC 1.15085</strain>
    </source>
</reference>
<keyword evidence="3" id="KW-1185">Reference proteome</keyword>
<feature type="region of interest" description="Disordered" evidence="1">
    <location>
        <begin position="281"/>
        <end position="322"/>
    </location>
</feature>
<gene>
    <name evidence="2" type="ORF">GCM10011492_32030</name>
</gene>
<dbReference type="EMBL" id="BMHI01000005">
    <property type="protein sequence ID" value="GGB38848.1"/>
    <property type="molecule type" value="Genomic_DNA"/>
</dbReference>
<comment type="caution">
    <text evidence="2">The sequence shown here is derived from an EMBL/GenBank/DDBJ whole genome shotgun (WGS) entry which is preliminary data.</text>
</comment>
<proteinExistence type="predicted"/>
<sequence>MHTANHYYGHAHVMARYAELAEVPRIWGYLQHGWNTHDGFAPGTQFTDGFAKLVWSQACARRGWATGLRDYVVVGAPWAYLLDLEKQDEWAATSVEREGTIVYPFHGWEQQQVLGSHDRYIEQIREVEGDVPITICLYWNEYQDKNVRRVYEDAGLRVITHGYRGYLWKGTDTEFLYKQLDELRRHKRVVSNRIGSALFYGASVGADIGIYGDPMLLEAERSQLGGQTKPLRFWPEMHQPFVPRDVAWELTREELGMDVVLSPAEVRQEFGWTQALRRTAATEEHSAAVADPDEQPLDHLPTDDEQTDDSAVSSRDGDLATT</sequence>
<evidence type="ECO:0000313" key="3">
    <source>
        <dbReference type="Proteomes" id="UP000636793"/>
    </source>
</evidence>
<dbReference type="RefSeq" id="WP_229749796.1">
    <property type="nucleotide sequence ID" value="NZ_BMHI01000005.1"/>
</dbReference>
<organism evidence="2 3">
    <name type="scientific">Flexivirga endophytica</name>
    <dbReference type="NCBI Taxonomy" id="1849103"/>
    <lineage>
        <taxon>Bacteria</taxon>
        <taxon>Bacillati</taxon>
        <taxon>Actinomycetota</taxon>
        <taxon>Actinomycetes</taxon>
        <taxon>Micrococcales</taxon>
        <taxon>Dermacoccaceae</taxon>
        <taxon>Flexivirga</taxon>
    </lineage>
</organism>
<evidence type="ECO:0000313" key="2">
    <source>
        <dbReference type="EMBL" id="GGB38848.1"/>
    </source>
</evidence>
<dbReference type="AlphaFoldDB" id="A0A916TBD0"/>
<reference evidence="2" key="1">
    <citation type="journal article" date="2014" name="Int. J. Syst. Evol. Microbiol.">
        <title>Complete genome sequence of Corynebacterium casei LMG S-19264T (=DSM 44701T), isolated from a smear-ripened cheese.</title>
        <authorList>
            <consortium name="US DOE Joint Genome Institute (JGI-PGF)"/>
            <person name="Walter F."/>
            <person name="Albersmeier A."/>
            <person name="Kalinowski J."/>
            <person name="Ruckert C."/>
        </authorList>
    </citation>
    <scope>NUCLEOTIDE SEQUENCE</scope>
    <source>
        <strain evidence="2">CGMCC 1.15085</strain>
    </source>
</reference>
<evidence type="ECO:0000256" key="1">
    <source>
        <dbReference type="SAM" id="MobiDB-lite"/>
    </source>
</evidence>
<name>A0A916TBD0_9MICO</name>
<accession>A0A916TBD0</accession>
<dbReference type="Proteomes" id="UP000636793">
    <property type="component" value="Unassembled WGS sequence"/>
</dbReference>